<evidence type="ECO:0000313" key="2">
    <source>
        <dbReference type="EMBL" id="EZF53629.1"/>
    </source>
</evidence>
<proteinExistence type="predicted"/>
<evidence type="ECO:0000256" key="1">
    <source>
        <dbReference type="SAM" id="MobiDB-lite"/>
    </source>
</evidence>
<organism evidence="2">
    <name type="scientific">Trichophyton rubrum CBS 288.86</name>
    <dbReference type="NCBI Taxonomy" id="1215330"/>
    <lineage>
        <taxon>Eukaryota</taxon>
        <taxon>Fungi</taxon>
        <taxon>Dikarya</taxon>
        <taxon>Ascomycota</taxon>
        <taxon>Pezizomycotina</taxon>
        <taxon>Eurotiomycetes</taxon>
        <taxon>Eurotiomycetidae</taxon>
        <taxon>Onygenales</taxon>
        <taxon>Arthrodermataceae</taxon>
        <taxon>Trichophyton</taxon>
    </lineage>
</organism>
<gene>
    <name evidence="2" type="ORF">H103_03426</name>
</gene>
<accession>A0A022W5T6</accession>
<dbReference type="AlphaFoldDB" id="A0A022W5T6"/>
<feature type="compositionally biased region" description="Basic and acidic residues" evidence="1">
    <location>
        <begin position="64"/>
        <end position="74"/>
    </location>
</feature>
<dbReference type="Proteomes" id="UP000023758">
    <property type="component" value="Unassembled WGS sequence"/>
</dbReference>
<dbReference type="HOGENOM" id="CLU_2387749_0_0_1"/>
<reference evidence="2" key="1">
    <citation type="submission" date="2014-02" db="EMBL/GenBank/DDBJ databases">
        <title>The Genome Sequence of Trichophyton rubrum (morphotype fischeri) CBS 288.86.</title>
        <authorList>
            <consortium name="The Broad Institute Genomics Platform"/>
            <person name="Cuomo C.A."/>
            <person name="White T.C."/>
            <person name="Graser Y."/>
            <person name="Martinez-Rossi N."/>
            <person name="Heitman J."/>
            <person name="Young S.K."/>
            <person name="Zeng Q."/>
            <person name="Gargeya S."/>
            <person name="Abouelleil A."/>
            <person name="Alvarado L."/>
            <person name="Chapman S.B."/>
            <person name="Gainer-Dewar J."/>
            <person name="Goldberg J."/>
            <person name="Griggs A."/>
            <person name="Gujja S."/>
            <person name="Hansen M."/>
            <person name="Howarth C."/>
            <person name="Imamovic A."/>
            <person name="Larimer J."/>
            <person name="Martinez D."/>
            <person name="Murphy C."/>
            <person name="Pearson M.D."/>
            <person name="Persinoti G."/>
            <person name="Poon T."/>
            <person name="Priest M."/>
            <person name="Roberts A.D."/>
            <person name="Saif S."/>
            <person name="Shea T.D."/>
            <person name="Sykes S.N."/>
            <person name="Wortman J."/>
            <person name="Nusbaum C."/>
            <person name="Birren B."/>
        </authorList>
    </citation>
    <scope>NUCLEOTIDE SEQUENCE [LARGE SCALE GENOMIC DNA]</scope>
    <source>
        <strain evidence="2">CBS 288.86</strain>
    </source>
</reference>
<name>A0A022W5T6_TRIRU</name>
<sequence length="109" mass="11932">MSELTATFDATTETVMRLPAPWLVLGNLARLEATYILHQVTEDGVSLAEAFSVVVEEDEEDGEAEARQAPKADDAGGSLTATTTTTASAKLQQLRRQQQQQQQQQQIEQ</sequence>
<dbReference type="EMBL" id="KK207812">
    <property type="protein sequence ID" value="EZF53629.1"/>
    <property type="molecule type" value="Genomic_DNA"/>
</dbReference>
<feature type="region of interest" description="Disordered" evidence="1">
    <location>
        <begin position="56"/>
        <end position="109"/>
    </location>
</feature>
<protein>
    <submittedName>
        <fullName evidence="2">Uncharacterized protein</fullName>
    </submittedName>
</protein>
<feature type="compositionally biased region" description="Low complexity" evidence="1">
    <location>
        <begin position="75"/>
        <end position="109"/>
    </location>
</feature>